<dbReference type="AlphaFoldDB" id="A0A561R7A8"/>
<dbReference type="InterPro" id="IPR012549">
    <property type="entry name" value="EptA-like_N"/>
</dbReference>
<dbReference type="PANTHER" id="PTHR30443">
    <property type="entry name" value="INNER MEMBRANE PROTEIN"/>
    <property type="match status" value="1"/>
</dbReference>
<evidence type="ECO:0000256" key="5">
    <source>
        <dbReference type="ARBA" id="ARBA00022692"/>
    </source>
</evidence>
<organism evidence="11 12">
    <name type="scientific">Neorhizobium alkalisoli</name>
    <dbReference type="NCBI Taxonomy" id="528178"/>
    <lineage>
        <taxon>Bacteria</taxon>
        <taxon>Pseudomonadati</taxon>
        <taxon>Pseudomonadota</taxon>
        <taxon>Alphaproteobacteria</taxon>
        <taxon>Hyphomicrobiales</taxon>
        <taxon>Rhizobiaceae</taxon>
        <taxon>Rhizobium/Agrobacterium group</taxon>
        <taxon>Neorhizobium</taxon>
    </lineage>
</organism>
<keyword evidence="12" id="KW-1185">Reference proteome</keyword>
<feature type="domain" description="Sulfatase N-terminal" evidence="9">
    <location>
        <begin position="241"/>
        <end position="530"/>
    </location>
</feature>
<feature type="domain" description="Phosphoethanolamine transferase N-terminal" evidence="10">
    <location>
        <begin position="61"/>
        <end position="210"/>
    </location>
</feature>
<dbReference type="Pfam" id="PF08019">
    <property type="entry name" value="EptA_B_N"/>
    <property type="match status" value="1"/>
</dbReference>
<evidence type="ECO:0000256" key="2">
    <source>
        <dbReference type="ARBA" id="ARBA00022475"/>
    </source>
</evidence>
<comment type="caution">
    <text evidence="11">The sequence shown here is derived from an EMBL/GenBank/DDBJ whole genome shotgun (WGS) entry which is preliminary data.</text>
</comment>
<dbReference type="GO" id="GO:0005886">
    <property type="term" value="C:plasma membrane"/>
    <property type="evidence" value="ECO:0007669"/>
    <property type="project" value="UniProtKB-SubCell"/>
</dbReference>
<dbReference type="InterPro" id="IPR040423">
    <property type="entry name" value="PEA_transferase"/>
</dbReference>
<dbReference type="NCBIfam" id="NF028537">
    <property type="entry name" value="P_eth_NH2_trans"/>
    <property type="match status" value="1"/>
</dbReference>
<feature type="transmembrane region" description="Helical" evidence="8">
    <location>
        <begin position="55"/>
        <end position="74"/>
    </location>
</feature>
<name>A0A561R7A8_9HYPH</name>
<gene>
    <name evidence="11" type="ORF">FHW37_101286</name>
</gene>
<keyword evidence="5 8" id="KW-0812">Transmembrane</keyword>
<keyword evidence="3" id="KW-0997">Cell inner membrane</keyword>
<protein>
    <submittedName>
        <fullName evidence="11">Phosphatidylethanolamine:Kdo2-lipid A phosphoethanolamine transferase</fullName>
    </submittedName>
</protein>
<keyword evidence="4 11" id="KW-0808">Transferase</keyword>
<dbReference type="Gene3D" id="3.40.720.10">
    <property type="entry name" value="Alkaline Phosphatase, subunit A"/>
    <property type="match status" value="1"/>
</dbReference>
<comment type="subcellular location">
    <subcellularLocation>
        <location evidence="1">Cell inner membrane</location>
        <topology evidence="1">Multi-pass membrane protein</topology>
    </subcellularLocation>
</comment>
<dbReference type="SUPFAM" id="SSF53649">
    <property type="entry name" value="Alkaline phosphatase-like"/>
    <property type="match status" value="1"/>
</dbReference>
<evidence type="ECO:0000313" key="11">
    <source>
        <dbReference type="EMBL" id="TWF58482.1"/>
    </source>
</evidence>
<feature type="transmembrane region" description="Helical" evidence="8">
    <location>
        <begin position="12"/>
        <end position="35"/>
    </location>
</feature>
<dbReference type="InterPro" id="IPR000917">
    <property type="entry name" value="Sulfatase_N"/>
</dbReference>
<keyword evidence="2" id="KW-1003">Cell membrane</keyword>
<feature type="transmembrane region" description="Helical" evidence="8">
    <location>
        <begin position="81"/>
        <end position="103"/>
    </location>
</feature>
<proteinExistence type="predicted"/>
<keyword evidence="6 8" id="KW-1133">Transmembrane helix</keyword>
<feature type="transmembrane region" description="Helical" evidence="8">
    <location>
        <begin position="123"/>
        <end position="145"/>
    </location>
</feature>
<evidence type="ECO:0000259" key="10">
    <source>
        <dbReference type="Pfam" id="PF08019"/>
    </source>
</evidence>
<dbReference type="PANTHER" id="PTHR30443:SF0">
    <property type="entry name" value="PHOSPHOETHANOLAMINE TRANSFERASE EPTA"/>
    <property type="match status" value="1"/>
</dbReference>
<evidence type="ECO:0000256" key="4">
    <source>
        <dbReference type="ARBA" id="ARBA00022679"/>
    </source>
</evidence>
<sequence>MAYTSLNRRPITVFRPVVGSITLSVIVSFYLVLATNGTFWKKAGGYLSGSPAADMALYPALFLVFVAIITTFSVKYVIKPLSIALIFAAAAGSWFMDRFGVIIDRDMIRNAFETTTAEAGDLMTAGFVWHMILFAVLPSLLVIWVRVAHRTFLSKVLWNWITIISCLTIVGLIFFANAKTLMIVHRQHKDMLATVNPIAPISATIQYFRQAQTEAEVVVAPLGTDAKIRPPVAGLTKPRVTIVVAGETARAVNFSLNGYARDTNPELEKRNVFYFPSTESCGTATATSIPCMFSNLGRSGYSHEKAASQETVVDVLAHAGVKVSWWDNNTGDKGVAKRIETVNFFGGKDQRFCEEGECHDDIMIEKLGAWLDGVTKDSVIVLHQLGSHGPAYHQRYPKEFGKFTPDCQAAQPTDCADAELINAYDNTILYTDHVLSEVIDLLKARSDKLAGGMIYASDHGESLGENGLYLHGAPYFMAPKEQTHVPMLVWMDHDFSASMGLDRACLTKEAAAGGRSHDYWFSSILSMMNVETSVYNPKLDLFAGCRAGASS</sequence>
<dbReference type="Pfam" id="PF00884">
    <property type="entry name" value="Sulfatase"/>
    <property type="match status" value="1"/>
</dbReference>
<evidence type="ECO:0000256" key="8">
    <source>
        <dbReference type="SAM" id="Phobius"/>
    </source>
</evidence>
<evidence type="ECO:0000256" key="6">
    <source>
        <dbReference type="ARBA" id="ARBA00022989"/>
    </source>
</evidence>
<keyword evidence="7 8" id="KW-0472">Membrane</keyword>
<dbReference type="InterPro" id="IPR058130">
    <property type="entry name" value="PEA_transf_C"/>
</dbReference>
<evidence type="ECO:0000259" key="9">
    <source>
        <dbReference type="Pfam" id="PF00884"/>
    </source>
</evidence>
<evidence type="ECO:0000256" key="3">
    <source>
        <dbReference type="ARBA" id="ARBA00022519"/>
    </source>
</evidence>
<reference evidence="11 12" key="1">
    <citation type="submission" date="2019-06" db="EMBL/GenBank/DDBJ databases">
        <title>Sorghum-associated microbial communities from plants grown in Nebraska, USA.</title>
        <authorList>
            <person name="Schachtman D."/>
        </authorList>
    </citation>
    <scope>NUCLEOTIDE SEQUENCE [LARGE SCALE GENOMIC DNA]</scope>
    <source>
        <strain evidence="11 12">1225</strain>
    </source>
</reference>
<evidence type="ECO:0000256" key="7">
    <source>
        <dbReference type="ARBA" id="ARBA00023136"/>
    </source>
</evidence>
<dbReference type="InterPro" id="IPR017850">
    <property type="entry name" value="Alkaline_phosphatase_core_sf"/>
</dbReference>
<feature type="transmembrane region" description="Helical" evidence="8">
    <location>
        <begin position="157"/>
        <end position="176"/>
    </location>
</feature>
<accession>A0A561R7A8</accession>
<evidence type="ECO:0000256" key="1">
    <source>
        <dbReference type="ARBA" id="ARBA00004429"/>
    </source>
</evidence>
<evidence type="ECO:0000313" key="12">
    <source>
        <dbReference type="Proteomes" id="UP000320653"/>
    </source>
</evidence>
<dbReference type="RefSeq" id="WP_145631641.1">
    <property type="nucleotide sequence ID" value="NZ_VIWP01000001.1"/>
</dbReference>
<dbReference type="Proteomes" id="UP000320653">
    <property type="component" value="Unassembled WGS sequence"/>
</dbReference>
<dbReference type="GO" id="GO:0016776">
    <property type="term" value="F:phosphotransferase activity, phosphate group as acceptor"/>
    <property type="evidence" value="ECO:0007669"/>
    <property type="project" value="TreeGrafter"/>
</dbReference>
<dbReference type="OrthoDB" id="9786870at2"/>
<dbReference type="EMBL" id="VIWP01000001">
    <property type="protein sequence ID" value="TWF58482.1"/>
    <property type="molecule type" value="Genomic_DNA"/>
</dbReference>
<dbReference type="GO" id="GO:0009244">
    <property type="term" value="P:lipopolysaccharide core region biosynthetic process"/>
    <property type="evidence" value="ECO:0007669"/>
    <property type="project" value="TreeGrafter"/>
</dbReference>
<dbReference type="CDD" id="cd16017">
    <property type="entry name" value="LptA"/>
    <property type="match status" value="1"/>
</dbReference>